<feature type="domain" description="HDOD" evidence="1">
    <location>
        <begin position="24"/>
        <end position="220"/>
    </location>
</feature>
<dbReference type="AlphaFoldDB" id="A0A2U2N0A1"/>
<dbReference type="Gene3D" id="3.30.450.40">
    <property type="match status" value="1"/>
</dbReference>
<gene>
    <name evidence="2" type="ORF">DEM34_12220</name>
</gene>
<dbReference type="PANTHER" id="PTHR33525:SF3">
    <property type="entry name" value="RIBONUCLEASE Y"/>
    <property type="match status" value="1"/>
</dbReference>
<evidence type="ECO:0000259" key="1">
    <source>
        <dbReference type="PROSITE" id="PS51833"/>
    </source>
</evidence>
<dbReference type="RefSeq" id="WP_109679101.1">
    <property type="nucleotide sequence ID" value="NZ_CP086615.1"/>
</dbReference>
<keyword evidence="3" id="KW-1185">Reference proteome</keyword>
<dbReference type="InterPro" id="IPR052340">
    <property type="entry name" value="RNase_Y/CdgJ"/>
</dbReference>
<dbReference type="SUPFAM" id="SSF109604">
    <property type="entry name" value="HD-domain/PDEase-like"/>
    <property type="match status" value="1"/>
</dbReference>
<dbReference type="PROSITE" id="PS51833">
    <property type="entry name" value="HDOD"/>
    <property type="match status" value="1"/>
</dbReference>
<dbReference type="SUPFAM" id="SSF55781">
    <property type="entry name" value="GAF domain-like"/>
    <property type="match status" value="1"/>
</dbReference>
<comment type="caution">
    <text evidence="2">The sequence shown here is derived from an EMBL/GenBank/DDBJ whole genome shotgun (WGS) entry which is preliminary data.</text>
</comment>
<evidence type="ECO:0000313" key="3">
    <source>
        <dbReference type="Proteomes" id="UP000245474"/>
    </source>
</evidence>
<proteinExistence type="predicted"/>
<dbReference type="Proteomes" id="UP000245474">
    <property type="component" value="Unassembled WGS sequence"/>
</dbReference>
<dbReference type="Pfam" id="PF08668">
    <property type="entry name" value="HDOD"/>
    <property type="match status" value="1"/>
</dbReference>
<dbReference type="PANTHER" id="PTHR33525">
    <property type="match status" value="1"/>
</dbReference>
<protein>
    <recommendedName>
        <fullName evidence="1">HDOD domain-containing protein</fullName>
    </recommendedName>
</protein>
<dbReference type="InterPro" id="IPR013976">
    <property type="entry name" value="HDOD"/>
</dbReference>
<dbReference type="InterPro" id="IPR029016">
    <property type="entry name" value="GAF-like_dom_sf"/>
</dbReference>
<evidence type="ECO:0000313" key="2">
    <source>
        <dbReference type="EMBL" id="PWG62384.1"/>
    </source>
</evidence>
<reference evidence="2 3" key="1">
    <citation type="submission" date="2018-05" db="EMBL/GenBank/DDBJ databases">
        <title>Spiribacter halobius sp. nov., a moderately halophilic bacterium isolated from marine solar saltern.</title>
        <authorList>
            <person name="Zheng W.-S."/>
            <person name="Lu D.-C."/>
            <person name="Du Z.-J."/>
        </authorList>
    </citation>
    <scope>NUCLEOTIDE SEQUENCE [LARGE SCALE GENOMIC DNA]</scope>
    <source>
        <strain evidence="2 3">E85</strain>
    </source>
</reference>
<dbReference type="Gene3D" id="1.10.3210.10">
    <property type="entry name" value="Hypothetical protein af1432"/>
    <property type="match status" value="1"/>
</dbReference>
<organism evidence="2 3">
    <name type="scientific">Sediminicurvatus halobius</name>
    <dbReference type="NCBI Taxonomy" id="2182432"/>
    <lineage>
        <taxon>Bacteria</taxon>
        <taxon>Pseudomonadati</taxon>
        <taxon>Pseudomonadota</taxon>
        <taxon>Gammaproteobacteria</taxon>
        <taxon>Chromatiales</taxon>
        <taxon>Ectothiorhodospiraceae</taxon>
        <taxon>Sediminicurvatus</taxon>
    </lineage>
</organism>
<name>A0A2U2N0A1_9GAMM</name>
<dbReference type="OrthoDB" id="9770715at2"/>
<sequence>MSDAPPLAPDGLDDWLRRLQREDLPVLGDTVQALCNTAQDHGSSATDLARVILRDAALTSDVIRIANSAYFNPAGVRISTVSRAVIVLGFDTVRAIGLSLTVIDTLVRGDQHSRVRRVFRSSLHAAVQARALAEATGDPAPEEVLIAALLYRIGELAFWSLADDATAAGLETALAEGAGSPADIERDTLGFALRELSRALARDWRLGDLLTGALRPGAPRDGRARLTRNAHAVVADLEAGRLEAATNRVAREARLEPVEAGALIERATAALPELGRALGVDVGARTDAARPERLAEPTRQPDPALQLRVLREMSATAHESRDLQALFDLAVEGLYRGQALDRCALAALRRDRRGLAIRAALGVPAALYGALERVSLEPGSALAGLLAEGRPARLEDPRRRQVMAEAAAQLGPVVFVAPLQLRGRTIGVLLAEPGAASGEALREAFDGFCHLAEQTMLCLGRLTA</sequence>
<accession>A0A2U2N0A1</accession>
<dbReference type="EMBL" id="QFFI01000019">
    <property type="protein sequence ID" value="PWG62384.1"/>
    <property type="molecule type" value="Genomic_DNA"/>
</dbReference>